<comment type="caution">
    <text evidence="9">The sequence shown here is derived from an EMBL/GenBank/DDBJ whole genome shotgun (WGS) entry which is preliminary data.</text>
</comment>
<dbReference type="AlphaFoldDB" id="A0A482VI65"/>
<evidence type="ECO:0000256" key="7">
    <source>
        <dbReference type="ARBA" id="ARBA00023224"/>
    </source>
</evidence>
<evidence type="ECO:0000313" key="10">
    <source>
        <dbReference type="Proteomes" id="UP000292052"/>
    </source>
</evidence>
<keyword evidence="3 8" id="KW-0812">Transmembrane</keyword>
<feature type="transmembrane region" description="Helical" evidence="8">
    <location>
        <begin position="90"/>
        <end position="113"/>
    </location>
</feature>
<proteinExistence type="predicted"/>
<keyword evidence="7" id="KW-0807">Transducer</keyword>
<name>A0A482VI65_ASBVE</name>
<dbReference type="PANTHER" id="PTHR21143">
    <property type="entry name" value="INVERTEBRATE GUSTATORY RECEPTOR"/>
    <property type="match status" value="1"/>
</dbReference>
<dbReference type="Pfam" id="PF08395">
    <property type="entry name" value="7tm_7"/>
    <property type="match status" value="1"/>
</dbReference>
<dbReference type="GO" id="GO:0007165">
    <property type="term" value="P:signal transduction"/>
    <property type="evidence" value="ECO:0007669"/>
    <property type="project" value="UniProtKB-KW"/>
</dbReference>
<comment type="subcellular location">
    <subcellularLocation>
        <location evidence="1">Cell membrane</location>
        <topology evidence="1">Multi-pass membrane protein</topology>
    </subcellularLocation>
</comment>
<evidence type="ECO:0000256" key="1">
    <source>
        <dbReference type="ARBA" id="ARBA00004651"/>
    </source>
</evidence>
<keyword evidence="10" id="KW-1185">Reference proteome</keyword>
<evidence type="ECO:0000256" key="5">
    <source>
        <dbReference type="ARBA" id="ARBA00023136"/>
    </source>
</evidence>
<dbReference type="GO" id="GO:0050909">
    <property type="term" value="P:sensory perception of taste"/>
    <property type="evidence" value="ECO:0007669"/>
    <property type="project" value="InterPro"/>
</dbReference>
<dbReference type="GO" id="GO:0030425">
    <property type="term" value="C:dendrite"/>
    <property type="evidence" value="ECO:0007669"/>
    <property type="project" value="TreeGrafter"/>
</dbReference>
<dbReference type="InterPro" id="IPR013604">
    <property type="entry name" value="7TM_chemorcpt"/>
</dbReference>
<keyword evidence="4 8" id="KW-1133">Transmembrane helix</keyword>
<feature type="transmembrane region" description="Helical" evidence="8">
    <location>
        <begin position="50"/>
        <end position="70"/>
    </location>
</feature>
<evidence type="ECO:0000256" key="4">
    <source>
        <dbReference type="ARBA" id="ARBA00022989"/>
    </source>
</evidence>
<organism evidence="9 10">
    <name type="scientific">Asbolus verrucosus</name>
    <name type="common">Desert ironclad beetle</name>
    <dbReference type="NCBI Taxonomy" id="1661398"/>
    <lineage>
        <taxon>Eukaryota</taxon>
        <taxon>Metazoa</taxon>
        <taxon>Ecdysozoa</taxon>
        <taxon>Arthropoda</taxon>
        <taxon>Hexapoda</taxon>
        <taxon>Insecta</taxon>
        <taxon>Pterygota</taxon>
        <taxon>Neoptera</taxon>
        <taxon>Endopterygota</taxon>
        <taxon>Coleoptera</taxon>
        <taxon>Polyphaga</taxon>
        <taxon>Cucujiformia</taxon>
        <taxon>Tenebrionidae</taxon>
        <taxon>Pimeliinae</taxon>
        <taxon>Asbolus</taxon>
    </lineage>
</organism>
<dbReference type="GO" id="GO:0007635">
    <property type="term" value="P:chemosensory behavior"/>
    <property type="evidence" value="ECO:0007669"/>
    <property type="project" value="TreeGrafter"/>
</dbReference>
<dbReference type="GO" id="GO:0008049">
    <property type="term" value="P:male courtship behavior"/>
    <property type="evidence" value="ECO:0007669"/>
    <property type="project" value="TreeGrafter"/>
</dbReference>
<dbReference type="OrthoDB" id="6478931at2759"/>
<dbReference type="GO" id="GO:0030424">
    <property type="term" value="C:axon"/>
    <property type="evidence" value="ECO:0007669"/>
    <property type="project" value="TreeGrafter"/>
</dbReference>
<evidence type="ECO:0000313" key="9">
    <source>
        <dbReference type="EMBL" id="RZC32400.1"/>
    </source>
</evidence>
<sequence>MLLSSYQNQSSLLAGEVVLLESRRQFSMKSFGTLELVKNNMIKLKRTVDLFNDIFGWSIFFNIFFCSLKTLDYLDNLRSGGYVTINNPSFANVSAALLQIVMLMLLWVMEVFYCDAILKKFDEIFYLSNKQEAISKDGFEESYQIDKFVRMVGYSRPRFTAARFFSIDRTIIFSALGSITTFLIVIIQLKLN</sequence>
<keyword evidence="2" id="KW-1003">Cell membrane</keyword>
<feature type="transmembrane region" description="Helical" evidence="8">
    <location>
        <begin position="171"/>
        <end position="189"/>
    </location>
</feature>
<dbReference type="PANTHER" id="PTHR21143:SF104">
    <property type="entry name" value="GUSTATORY RECEPTOR 8A-RELATED"/>
    <property type="match status" value="1"/>
</dbReference>
<keyword evidence="6" id="KW-0675">Receptor</keyword>
<protein>
    <submittedName>
        <fullName evidence="9">7tm 7 domain containing protein</fullName>
    </submittedName>
</protein>
<reference evidence="9 10" key="1">
    <citation type="submission" date="2017-03" db="EMBL/GenBank/DDBJ databases">
        <title>Genome of the blue death feigning beetle - Asbolus verrucosus.</title>
        <authorList>
            <person name="Rider S.D."/>
        </authorList>
    </citation>
    <scope>NUCLEOTIDE SEQUENCE [LARGE SCALE GENOMIC DNA]</scope>
    <source>
        <strain evidence="9">Butters</strain>
        <tissue evidence="9">Head and leg muscle</tissue>
    </source>
</reference>
<evidence type="ECO:0000256" key="6">
    <source>
        <dbReference type="ARBA" id="ARBA00023170"/>
    </source>
</evidence>
<gene>
    <name evidence="9" type="ORF">BDFB_014787</name>
</gene>
<dbReference type="GO" id="GO:0005886">
    <property type="term" value="C:plasma membrane"/>
    <property type="evidence" value="ECO:0007669"/>
    <property type="project" value="UniProtKB-SubCell"/>
</dbReference>
<dbReference type="Proteomes" id="UP000292052">
    <property type="component" value="Unassembled WGS sequence"/>
</dbReference>
<dbReference type="GO" id="GO:0043025">
    <property type="term" value="C:neuronal cell body"/>
    <property type="evidence" value="ECO:0007669"/>
    <property type="project" value="TreeGrafter"/>
</dbReference>
<evidence type="ECO:0000256" key="8">
    <source>
        <dbReference type="SAM" id="Phobius"/>
    </source>
</evidence>
<dbReference type="EMBL" id="QDEB01097587">
    <property type="protein sequence ID" value="RZC32400.1"/>
    <property type="molecule type" value="Genomic_DNA"/>
</dbReference>
<evidence type="ECO:0000256" key="3">
    <source>
        <dbReference type="ARBA" id="ARBA00022692"/>
    </source>
</evidence>
<keyword evidence="5 8" id="KW-0472">Membrane</keyword>
<evidence type="ECO:0000256" key="2">
    <source>
        <dbReference type="ARBA" id="ARBA00022475"/>
    </source>
</evidence>
<accession>A0A482VI65</accession>